<dbReference type="EMBL" id="LR999456">
    <property type="protein sequence ID" value="CAE6137403.1"/>
    <property type="molecule type" value="Genomic_DNA"/>
</dbReference>
<sequence>MKFLVEILGGSSFEIEVDRKDTLLKVKQKIEKSQRIPVSKQTLIVDGIFILREDLNVEQCQIVHDSQIQLEVSADENTNQNGNDQMPETEQSPAPWISVEEYFERQATRMIIKCFIKQSNLHRQTHSKRLLTFKIRL</sequence>
<dbReference type="AlphaFoldDB" id="A0A8S2AVW8"/>
<dbReference type="GO" id="GO:0005829">
    <property type="term" value="C:cytosol"/>
    <property type="evidence" value="ECO:0007669"/>
    <property type="project" value="TreeGrafter"/>
</dbReference>
<gene>
    <name evidence="2" type="ORF">AARE701A_LOCUS16899</name>
</gene>
<dbReference type="Gene3D" id="3.10.20.90">
    <property type="entry name" value="Phosphatidylinositol 3-kinase Catalytic Subunit, Chain A, domain 1"/>
    <property type="match status" value="1"/>
</dbReference>
<dbReference type="SUPFAM" id="SSF54236">
    <property type="entry name" value="Ubiquitin-like"/>
    <property type="match status" value="1"/>
</dbReference>
<keyword evidence="3" id="KW-1185">Reference proteome</keyword>
<dbReference type="SMART" id="SM00213">
    <property type="entry name" value="UBQ"/>
    <property type="match status" value="1"/>
</dbReference>
<dbReference type="GO" id="GO:0043130">
    <property type="term" value="F:ubiquitin binding"/>
    <property type="evidence" value="ECO:0007669"/>
    <property type="project" value="TreeGrafter"/>
</dbReference>
<dbReference type="GO" id="GO:0070628">
    <property type="term" value="F:proteasome binding"/>
    <property type="evidence" value="ECO:0007669"/>
    <property type="project" value="TreeGrafter"/>
</dbReference>
<dbReference type="GO" id="GO:0005654">
    <property type="term" value="C:nucleoplasm"/>
    <property type="evidence" value="ECO:0007669"/>
    <property type="project" value="TreeGrafter"/>
</dbReference>
<name>A0A8S2AVW8_ARAAE</name>
<evidence type="ECO:0000313" key="2">
    <source>
        <dbReference type="EMBL" id="CAE6137403.1"/>
    </source>
</evidence>
<reference evidence="2" key="1">
    <citation type="submission" date="2021-01" db="EMBL/GenBank/DDBJ databases">
        <authorList>
            <person name="Bezrukov I."/>
        </authorList>
    </citation>
    <scope>NUCLEOTIDE SEQUENCE</scope>
</reference>
<dbReference type="InterPro" id="IPR000626">
    <property type="entry name" value="Ubiquitin-like_dom"/>
</dbReference>
<dbReference type="PROSITE" id="PS50053">
    <property type="entry name" value="UBIQUITIN_2"/>
    <property type="match status" value="1"/>
</dbReference>
<dbReference type="GO" id="GO:0043161">
    <property type="term" value="P:proteasome-mediated ubiquitin-dependent protein catabolic process"/>
    <property type="evidence" value="ECO:0007669"/>
    <property type="project" value="TreeGrafter"/>
</dbReference>
<proteinExistence type="predicted"/>
<evidence type="ECO:0000259" key="1">
    <source>
        <dbReference type="PROSITE" id="PS50053"/>
    </source>
</evidence>
<dbReference type="FunFam" id="3.10.20.90:FF:000341">
    <property type="entry name" value="Ubiquitin-like superfamily protein"/>
    <property type="match status" value="1"/>
</dbReference>
<dbReference type="InterPro" id="IPR029071">
    <property type="entry name" value="Ubiquitin-like_domsf"/>
</dbReference>
<dbReference type="GO" id="GO:0031593">
    <property type="term" value="F:polyubiquitin modification-dependent protein binding"/>
    <property type="evidence" value="ECO:0007669"/>
    <property type="project" value="TreeGrafter"/>
</dbReference>
<accession>A0A8S2AVW8</accession>
<evidence type="ECO:0000313" key="3">
    <source>
        <dbReference type="Proteomes" id="UP000682877"/>
    </source>
</evidence>
<dbReference type="PANTHER" id="PTHR10621">
    <property type="entry name" value="UV EXCISION REPAIR PROTEIN RAD23"/>
    <property type="match status" value="1"/>
</dbReference>
<dbReference type="Proteomes" id="UP000682877">
    <property type="component" value="Chromosome 6"/>
</dbReference>
<dbReference type="Pfam" id="PF00240">
    <property type="entry name" value="ubiquitin"/>
    <property type="match status" value="1"/>
</dbReference>
<organism evidence="2 3">
    <name type="scientific">Arabidopsis arenosa</name>
    <name type="common">Sand rock-cress</name>
    <name type="synonym">Cardaminopsis arenosa</name>
    <dbReference type="NCBI Taxonomy" id="38785"/>
    <lineage>
        <taxon>Eukaryota</taxon>
        <taxon>Viridiplantae</taxon>
        <taxon>Streptophyta</taxon>
        <taxon>Embryophyta</taxon>
        <taxon>Tracheophyta</taxon>
        <taxon>Spermatophyta</taxon>
        <taxon>Magnoliopsida</taxon>
        <taxon>eudicotyledons</taxon>
        <taxon>Gunneridae</taxon>
        <taxon>Pentapetalae</taxon>
        <taxon>rosids</taxon>
        <taxon>malvids</taxon>
        <taxon>Brassicales</taxon>
        <taxon>Brassicaceae</taxon>
        <taxon>Camelineae</taxon>
        <taxon>Arabidopsis</taxon>
    </lineage>
</organism>
<dbReference type="PANTHER" id="PTHR10621:SF38">
    <property type="entry name" value="UBIQUITIN DOMAIN-CONTAINING PROTEIN 7SL RNA1-RELATED"/>
    <property type="match status" value="1"/>
</dbReference>
<feature type="domain" description="Ubiquitin-like" evidence="1">
    <location>
        <begin position="1"/>
        <end position="70"/>
    </location>
</feature>
<dbReference type="CDD" id="cd17039">
    <property type="entry name" value="Ubl_ubiquitin_like"/>
    <property type="match status" value="1"/>
</dbReference>
<protein>
    <recommendedName>
        <fullName evidence="1">Ubiquitin-like domain-containing protein</fullName>
    </recommendedName>
</protein>